<feature type="region of interest" description="Disordered" evidence="1">
    <location>
        <begin position="1"/>
        <end position="30"/>
    </location>
</feature>
<comment type="caution">
    <text evidence="2">The sequence shown here is derived from an EMBL/GenBank/DDBJ whole genome shotgun (WGS) entry which is preliminary data.</text>
</comment>
<proteinExistence type="predicted"/>
<reference evidence="2 3" key="1">
    <citation type="journal article" date="2024" name="BMC Genomics">
        <title>De novo assembly and annotation of Popillia japonica's genome with initial clues to its potential as an invasive pest.</title>
        <authorList>
            <person name="Cucini C."/>
            <person name="Boschi S."/>
            <person name="Funari R."/>
            <person name="Cardaioli E."/>
            <person name="Iannotti N."/>
            <person name="Marturano G."/>
            <person name="Paoli F."/>
            <person name="Bruttini M."/>
            <person name="Carapelli A."/>
            <person name="Frati F."/>
            <person name="Nardi F."/>
        </authorList>
    </citation>
    <scope>NUCLEOTIDE SEQUENCE [LARGE SCALE GENOMIC DNA]</scope>
    <source>
        <strain evidence="2">DMR45628</strain>
    </source>
</reference>
<protein>
    <submittedName>
        <fullName evidence="2">Uncharacterized protein</fullName>
    </submittedName>
</protein>
<evidence type="ECO:0000313" key="2">
    <source>
        <dbReference type="EMBL" id="KAK9729464.1"/>
    </source>
</evidence>
<accession>A0AAW1L7W0</accession>
<dbReference type="Proteomes" id="UP001458880">
    <property type="component" value="Unassembled WGS sequence"/>
</dbReference>
<dbReference type="EMBL" id="JASPKY010000160">
    <property type="protein sequence ID" value="KAK9729464.1"/>
    <property type="molecule type" value="Genomic_DNA"/>
</dbReference>
<evidence type="ECO:0000256" key="1">
    <source>
        <dbReference type="SAM" id="MobiDB-lite"/>
    </source>
</evidence>
<name>A0AAW1L7W0_POPJA</name>
<organism evidence="2 3">
    <name type="scientific">Popillia japonica</name>
    <name type="common">Japanese beetle</name>
    <dbReference type="NCBI Taxonomy" id="7064"/>
    <lineage>
        <taxon>Eukaryota</taxon>
        <taxon>Metazoa</taxon>
        <taxon>Ecdysozoa</taxon>
        <taxon>Arthropoda</taxon>
        <taxon>Hexapoda</taxon>
        <taxon>Insecta</taxon>
        <taxon>Pterygota</taxon>
        <taxon>Neoptera</taxon>
        <taxon>Endopterygota</taxon>
        <taxon>Coleoptera</taxon>
        <taxon>Polyphaga</taxon>
        <taxon>Scarabaeiformia</taxon>
        <taxon>Scarabaeidae</taxon>
        <taxon>Rutelinae</taxon>
        <taxon>Popillia</taxon>
    </lineage>
</organism>
<sequence length="93" mass="10556">MGRGGKENEDNDLSELDFVNPCDEENSNQNDTISRYYYGKNRFKWSSNPAFVRTTRTLQHNIVLKCPGLKTVSSGLPILPLLELPELCNTTSY</sequence>
<evidence type="ECO:0000313" key="3">
    <source>
        <dbReference type="Proteomes" id="UP001458880"/>
    </source>
</evidence>
<gene>
    <name evidence="2" type="ORF">QE152_g15876</name>
</gene>
<dbReference type="AlphaFoldDB" id="A0AAW1L7W0"/>
<keyword evidence="3" id="KW-1185">Reference proteome</keyword>